<dbReference type="Pfam" id="PF13673">
    <property type="entry name" value="Acetyltransf_10"/>
    <property type="match status" value="1"/>
</dbReference>
<reference evidence="2" key="1">
    <citation type="submission" date="2022-01" db="EMBL/GenBank/DDBJ databases">
        <title>Paenibacillus spongiae sp. nov., isolated from marine sponge.</title>
        <authorList>
            <person name="Li Z."/>
            <person name="Zhang M."/>
        </authorList>
    </citation>
    <scope>NUCLEOTIDE SEQUENCE</scope>
    <source>
        <strain evidence="2">PHS-Z3</strain>
    </source>
</reference>
<dbReference type="InterPro" id="IPR016181">
    <property type="entry name" value="Acyl_CoA_acyltransferase"/>
</dbReference>
<dbReference type="PANTHER" id="PTHR43233">
    <property type="entry name" value="FAMILY N-ACETYLTRANSFERASE, PUTATIVE (AFU_ORTHOLOGUE AFUA_6G03350)-RELATED"/>
    <property type="match status" value="1"/>
</dbReference>
<sequence>MNILYEAPGTEEYMALRKAAGLPAKEESTVLTAMNHSIFTVIAREDHSELIGMGRIIGDGACYYQIVDIAIRPSHQDNGIRDLLMKELMSYLEQNAPADAEVIIMADIPLIGLYQKFGFEFTYPKSISLSKRV</sequence>
<keyword evidence="3" id="KW-1185">Reference proteome</keyword>
<dbReference type="Gene3D" id="3.40.630.30">
    <property type="match status" value="1"/>
</dbReference>
<name>A0ABY5S1G8_9BACL</name>
<protein>
    <submittedName>
        <fullName evidence="2">GNAT family N-acetyltransferase</fullName>
    </submittedName>
</protein>
<evidence type="ECO:0000313" key="2">
    <source>
        <dbReference type="EMBL" id="UVI27464.1"/>
    </source>
</evidence>
<feature type="domain" description="N-acetyltransferase" evidence="1">
    <location>
        <begin position="1"/>
        <end position="133"/>
    </location>
</feature>
<organism evidence="2 3">
    <name type="scientific">Paenibacillus spongiae</name>
    <dbReference type="NCBI Taxonomy" id="2909671"/>
    <lineage>
        <taxon>Bacteria</taxon>
        <taxon>Bacillati</taxon>
        <taxon>Bacillota</taxon>
        <taxon>Bacilli</taxon>
        <taxon>Bacillales</taxon>
        <taxon>Paenibacillaceae</taxon>
        <taxon>Paenibacillus</taxon>
    </lineage>
</organism>
<proteinExistence type="predicted"/>
<dbReference type="PROSITE" id="PS51186">
    <property type="entry name" value="GNAT"/>
    <property type="match status" value="1"/>
</dbReference>
<dbReference type="Proteomes" id="UP001057877">
    <property type="component" value="Chromosome"/>
</dbReference>
<gene>
    <name evidence="2" type="ORF">L1F29_18510</name>
</gene>
<evidence type="ECO:0000259" key="1">
    <source>
        <dbReference type="PROSITE" id="PS51186"/>
    </source>
</evidence>
<accession>A0ABY5S1G8</accession>
<dbReference type="SUPFAM" id="SSF55729">
    <property type="entry name" value="Acyl-CoA N-acyltransferases (Nat)"/>
    <property type="match status" value="1"/>
</dbReference>
<evidence type="ECO:0000313" key="3">
    <source>
        <dbReference type="Proteomes" id="UP001057877"/>
    </source>
</evidence>
<dbReference type="InterPro" id="IPR053144">
    <property type="entry name" value="Acetyltransferase_Butenolide"/>
</dbReference>
<dbReference type="EMBL" id="CP091430">
    <property type="protein sequence ID" value="UVI27464.1"/>
    <property type="molecule type" value="Genomic_DNA"/>
</dbReference>
<dbReference type="RefSeq" id="WP_258383552.1">
    <property type="nucleotide sequence ID" value="NZ_CP091430.1"/>
</dbReference>
<dbReference type="PANTHER" id="PTHR43233:SF1">
    <property type="entry name" value="FAMILY N-ACETYLTRANSFERASE, PUTATIVE (AFU_ORTHOLOGUE AFUA_6G03350)-RELATED"/>
    <property type="match status" value="1"/>
</dbReference>
<dbReference type="InterPro" id="IPR000182">
    <property type="entry name" value="GNAT_dom"/>
</dbReference>